<feature type="domain" description="Fungal lipase-type" evidence="1">
    <location>
        <begin position="111"/>
        <end position="248"/>
    </location>
</feature>
<keyword evidence="3" id="KW-1185">Reference proteome</keyword>
<evidence type="ECO:0000313" key="3">
    <source>
        <dbReference type="Proteomes" id="UP000265703"/>
    </source>
</evidence>
<proteinExistence type="predicted"/>
<gene>
    <name evidence="2" type="ORF">C1645_688461</name>
</gene>
<name>A0A397THD1_9GLOM</name>
<evidence type="ECO:0000313" key="2">
    <source>
        <dbReference type="EMBL" id="RIA95885.1"/>
    </source>
</evidence>
<comment type="caution">
    <text evidence="2">The sequence shown here is derived from an EMBL/GenBank/DDBJ whole genome shotgun (WGS) entry which is preliminary data.</text>
</comment>
<dbReference type="AlphaFoldDB" id="A0A397THD1"/>
<dbReference type="InterPro" id="IPR029058">
    <property type="entry name" value="AB_hydrolase_fold"/>
</dbReference>
<accession>A0A397THD1</accession>
<dbReference type="STRING" id="658196.A0A397THD1"/>
<keyword evidence="2" id="KW-0378">Hydrolase</keyword>
<dbReference type="SUPFAM" id="SSF53474">
    <property type="entry name" value="alpha/beta-Hydrolases"/>
    <property type="match status" value="1"/>
</dbReference>
<dbReference type="Gene3D" id="3.40.50.1820">
    <property type="entry name" value="alpha/beta hydrolase"/>
    <property type="match status" value="1"/>
</dbReference>
<dbReference type="PANTHER" id="PTHR45856:SF24">
    <property type="entry name" value="FUNGAL LIPASE-LIKE DOMAIN-CONTAINING PROTEIN"/>
    <property type="match status" value="1"/>
</dbReference>
<reference evidence="2 3" key="1">
    <citation type="submission" date="2018-06" db="EMBL/GenBank/DDBJ databases">
        <title>Comparative genomics reveals the genomic features of Rhizophagus irregularis, R. cerebriforme, R. diaphanum and Gigaspora rosea, and their symbiotic lifestyle signature.</title>
        <authorList>
            <person name="Morin E."/>
            <person name="San Clemente H."/>
            <person name="Chen E.C.H."/>
            <person name="De La Providencia I."/>
            <person name="Hainaut M."/>
            <person name="Kuo A."/>
            <person name="Kohler A."/>
            <person name="Murat C."/>
            <person name="Tang N."/>
            <person name="Roy S."/>
            <person name="Loubradou J."/>
            <person name="Henrissat B."/>
            <person name="Grigoriev I.V."/>
            <person name="Corradi N."/>
            <person name="Roux C."/>
            <person name="Martin F.M."/>
        </authorList>
    </citation>
    <scope>NUCLEOTIDE SEQUENCE [LARGE SCALE GENOMIC DNA]</scope>
    <source>
        <strain evidence="2 3">DAOM 227022</strain>
    </source>
</reference>
<organism evidence="2 3">
    <name type="scientific">Glomus cerebriforme</name>
    <dbReference type="NCBI Taxonomy" id="658196"/>
    <lineage>
        <taxon>Eukaryota</taxon>
        <taxon>Fungi</taxon>
        <taxon>Fungi incertae sedis</taxon>
        <taxon>Mucoromycota</taxon>
        <taxon>Glomeromycotina</taxon>
        <taxon>Glomeromycetes</taxon>
        <taxon>Glomerales</taxon>
        <taxon>Glomeraceae</taxon>
        <taxon>Glomus</taxon>
    </lineage>
</organism>
<dbReference type="GO" id="GO:0016787">
    <property type="term" value="F:hydrolase activity"/>
    <property type="evidence" value="ECO:0007669"/>
    <property type="project" value="UniProtKB-KW"/>
</dbReference>
<dbReference type="PANTHER" id="PTHR45856">
    <property type="entry name" value="ALPHA/BETA-HYDROLASES SUPERFAMILY PROTEIN"/>
    <property type="match status" value="1"/>
</dbReference>
<dbReference type="EMBL" id="QKYT01000053">
    <property type="protein sequence ID" value="RIA95885.1"/>
    <property type="molecule type" value="Genomic_DNA"/>
</dbReference>
<dbReference type="CDD" id="cd00519">
    <property type="entry name" value="Lipase_3"/>
    <property type="match status" value="1"/>
</dbReference>
<evidence type="ECO:0000259" key="1">
    <source>
        <dbReference type="Pfam" id="PF01764"/>
    </source>
</evidence>
<dbReference type="Pfam" id="PF01764">
    <property type="entry name" value="Lipase_3"/>
    <property type="match status" value="1"/>
</dbReference>
<dbReference type="InterPro" id="IPR002921">
    <property type="entry name" value="Fungal_lipase-type"/>
</dbReference>
<protein>
    <submittedName>
        <fullName evidence="2">Alpha/Beta hydrolase protein</fullName>
    </submittedName>
</protein>
<sequence>MQQHIISSNCSAIPTVKSFKSFSSFKLTFIISLILLSTLIEAVPTPFSSSFLNKRNDNPSNDDLKTFADFAAAAYCQSSFFPKWNCGLLCNATNGTVVTFIATHEENKLIVVSFRGTVPDNIKTVITDAKFLFTDYPPAKDAKVHTGFYQAFLETQSDVFNEVQNLHKQHPDFKVLYTGHSLGGALTLLSALDLVQNSTSFIPNKNFFVVTYGQPRVGNSVFSKYVDKTLKVTRVTNGDDPVPHLPPQFVGYEHHSGELWISDPEKSTSAFVTCNGPEDPKCSDSVAVNQLNANFHMGPYFGVSMRACNAINQQSLNQLTSGLGVNKLQTNI</sequence>
<dbReference type="Proteomes" id="UP000265703">
    <property type="component" value="Unassembled WGS sequence"/>
</dbReference>
<dbReference type="OrthoDB" id="426718at2759"/>
<dbReference type="InterPro" id="IPR051218">
    <property type="entry name" value="Sec_MonoDiacylglyc_Lipase"/>
</dbReference>
<dbReference type="GO" id="GO:0006629">
    <property type="term" value="P:lipid metabolic process"/>
    <property type="evidence" value="ECO:0007669"/>
    <property type="project" value="InterPro"/>
</dbReference>